<evidence type="ECO:0008006" key="3">
    <source>
        <dbReference type="Google" id="ProtNLM"/>
    </source>
</evidence>
<dbReference type="InterPro" id="IPR038573">
    <property type="entry name" value="BrnT_sf"/>
</dbReference>
<accession>A0A258FQB4</accession>
<evidence type="ECO:0000313" key="2">
    <source>
        <dbReference type="Proteomes" id="UP000215595"/>
    </source>
</evidence>
<dbReference type="Proteomes" id="UP000215595">
    <property type="component" value="Unassembled WGS sequence"/>
</dbReference>
<sequence>MCITFDPAKRERTLAERDLDFAMVAEVFAAPFYTEQDTRKDYGEIRWISAGWLRGRMVVVVWTERDEAIHVIFMRKANVREQARYGERLG</sequence>
<dbReference type="Gene3D" id="3.10.450.530">
    <property type="entry name" value="Ribonuclease toxin, BrnT, of type II toxin-antitoxin system"/>
    <property type="match status" value="1"/>
</dbReference>
<proteinExistence type="predicted"/>
<evidence type="ECO:0000313" key="1">
    <source>
        <dbReference type="EMBL" id="OYX33942.1"/>
    </source>
</evidence>
<dbReference type="Pfam" id="PF04365">
    <property type="entry name" value="BrnT_toxin"/>
    <property type="match status" value="1"/>
</dbReference>
<gene>
    <name evidence="1" type="ORF">B7Z01_07210</name>
</gene>
<name>A0A258FQB4_9CAUL</name>
<comment type="caution">
    <text evidence="1">The sequence shown here is derived from an EMBL/GenBank/DDBJ whole genome shotgun (WGS) entry which is preliminary data.</text>
</comment>
<protein>
    <recommendedName>
        <fullName evidence="3">BrnT family toxin</fullName>
    </recommendedName>
</protein>
<reference evidence="1 2" key="1">
    <citation type="submission" date="2017-03" db="EMBL/GenBank/DDBJ databases">
        <title>Lifting the veil on microbial sulfur biogeochemistry in mining wastewaters.</title>
        <authorList>
            <person name="Kantor R.S."/>
            <person name="Colenbrander Nelson T."/>
            <person name="Marshall S."/>
            <person name="Bennett D."/>
            <person name="Apte S."/>
            <person name="Camacho D."/>
            <person name="Thomas B.C."/>
            <person name="Warren L.A."/>
            <person name="Banfield J.F."/>
        </authorList>
    </citation>
    <scope>NUCLEOTIDE SEQUENCE [LARGE SCALE GENOMIC DNA]</scope>
    <source>
        <strain evidence="1">32-69-9</strain>
    </source>
</reference>
<dbReference type="AlphaFoldDB" id="A0A258FQB4"/>
<dbReference type="EMBL" id="NCEB01000012">
    <property type="protein sequence ID" value="OYX33942.1"/>
    <property type="molecule type" value="Genomic_DNA"/>
</dbReference>
<organism evidence="1 2">
    <name type="scientific">Brevundimonas subvibrioides</name>
    <dbReference type="NCBI Taxonomy" id="74313"/>
    <lineage>
        <taxon>Bacteria</taxon>
        <taxon>Pseudomonadati</taxon>
        <taxon>Pseudomonadota</taxon>
        <taxon>Alphaproteobacteria</taxon>
        <taxon>Caulobacterales</taxon>
        <taxon>Caulobacteraceae</taxon>
        <taxon>Brevundimonas</taxon>
    </lineage>
</organism>
<dbReference type="InterPro" id="IPR007460">
    <property type="entry name" value="BrnT_toxin"/>
</dbReference>